<dbReference type="EMBL" id="PVZF01000003">
    <property type="protein sequence ID" value="PRY16872.1"/>
    <property type="molecule type" value="Genomic_DNA"/>
</dbReference>
<keyword evidence="2" id="KW-1185">Reference proteome</keyword>
<dbReference type="RefSeq" id="WP_106209160.1">
    <property type="nucleotide sequence ID" value="NZ_PVZF01000003.1"/>
</dbReference>
<gene>
    <name evidence="1" type="ORF">CLV37_103304</name>
</gene>
<sequence length="126" mass="13156">MHEEPVAPRTGDGGEDVLRRARAVRYALEALWGDELPPGEDPVTAVLADAVVADDEAGRETGHVVTGDQLEVSALAELIALPGDARERAARLPGGLRSRVEALLVPPPTAPLLAVAEGRSTPQLAD</sequence>
<evidence type="ECO:0000313" key="2">
    <source>
        <dbReference type="Proteomes" id="UP000238083"/>
    </source>
</evidence>
<organism evidence="1 2">
    <name type="scientific">Kineococcus rhizosphaerae</name>
    <dbReference type="NCBI Taxonomy" id="559628"/>
    <lineage>
        <taxon>Bacteria</taxon>
        <taxon>Bacillati</taxon>
        <taxon>Actinomycetota</taxon>
        <taxon>Actinomycetes</taxon>
        <taxon>Kineosporiales</taxon>
        <taxon>Kineosporiaceae</taxon>
        <taxon>Kineococcus</taxon>
    </lineage>
</organism>
<dbReference type="AlphaFoldDB" id="A0A2T0R6S4"/>
<accession>A0A2T0R6S4</accession>
<proteinExistence type="predicted"/>
<reference evidence="1 2" key="1">
    <citation type="submission" date="2018-03" db="EMBL/GenBank/DDBJ databases">
        <title>Genomic Encyclopedia of Archaeal and Bacterial Type Strains, Phase II (KMG-II): from individual species to whole genera.</title>
        <authorList>
            <person name="Goeker M."/>
        </authorList>
    </citation>
    <scope>NUCLEOTIDE SEQUENCE [LARGE SCALE GENOMIC DNA]</scope>
    <source>
        <strain evidence="1 2">DSM 19711</strain>
    </source>
</reference>
<comment type="caution">
    <text evidence="1">The sequence shown here is derived from an EMBL/GenBank/DDBJ whole genome shotgun (WGS) entry which is preliminary data.</text>
</comment>
<protein>
    <submittedName>
        <fullName evidence="1">Uncharacterized protein</fullName>
    </submittedName>
</protein>
<evidence type="ECO:0000313" key="1">
    <source>
        <dbReference type="EMBL" id="PRY16872.1"/>
    </source>
</evidence>
<name>A0A2T0R6S4_9ACTN</name>
<dbReference type="Proteomes" id="UP000238083">
    <property type="component" value="Unassembled WGS sequence"/>
</dbReference>